<protein>
    <recommendedName>
        <fullName evidence="4">PH domain-containing protein</fullName>
    </recommendedName>
</protein>
<comment type="caution">
    <text evidence="2">The sequence shown here is derived from an EMBL/GenBank/DDBJ whole genome shotgun (WGS) entry which is preliminary data.</text>
</comment>
<keyword evidence="1" id="KW-1133">Transmembrane helix</keyword>
<organism evidence="2 3">
    <name type="scientific">Nocardioides bruguierae</name>
    <dbReference type="NCBI Taxonomy" id="2945102"/>
    <lineage>
        <taxon>Bacteria</taxon>
        <taxon>Bacillati</taxon>
        <taxon>Actinomycetota</taxon>
        <taxon>Actinomycetes</taxon>
        <taxon>Propionibacteriales</taxon>
        <taxon>Nocardioidaceae</taxon>
        <taxon>Nocardioides</taxon>
    </lineage>
</organism>
<keyword evidence="3" id="KW-1185">Reference proteome</keyword>
<reference evidence="2" key="1">
    <citation type="submission" date="2022-05" db="EMBL/GenBank/DDBJ databases">
        <authorList>
            <person name="Tuo L."/>
        </authorList>
    </citation>
    <scope>NUCLEOTIDE SEQUENCE</scope>
    <source>
        <strain evidence="2">BSK12Z-4</strain>
    </source>
</reference>
<sequence>MSEQQTPPAPTPHTYRLAPAIALRLTGVALVLTALLTLATLLVVALTPVPGWVVGVVAAVGVVVSAVLAWWLFARAWVVRVDEAGYRVGVVRGVGERAATWQEVERVSTSTPQGVAVLGLHLQDGRTTRIPVAALAYDRELFVTEMITRLGRR</sequence>
<dbReference type="AlphaFoldDB" id="A0A9X2D882"/>
<keyword evidence="1" id="KW-0472">Membrane</keyword>
<gene>
    <name evidence="2" type="ORF">M8330_12485</name>
</gene>
<proteinExistence type="predicted"/>
<evidence type="ECO:0008006" key="4">
    <source>
        <dbReference type="Google" id="ProtNLM"/>
    </source>
</evidence>
<feature type="transmembrane region" description="Helical" evidence="1">
    <location>
        <begin position="21"/>
        <end position="46"/>
    </location>
</feature>
<evidence type="ECO:0000256" key="1">
    <source>
        <dbReference type="SAM" id="Phobius"/>
    </source>
</evidence>
<keyword evidence="1" id="KW-0812">Transmembrane</keyword>
<name>A0A9X2D882_9ACTN</name>
<accession>A0A9X2D882</accession>
<feature type="transmembrane region" description="Helical" evidence="1">
    <location>
        <begin position="52"/>
        <end position="73"/>
    </location>
</feature>
<dbReference type="Proteomes" id="UP001139485">
    <property type="component" value="Unassembled WGS sequence"/>
</dbReference>
<evidence type="ECO:0000313" key="3">
    <source>
        <dbReference type="Proteomes" id="UP001139485"/>
    </source>
</evidence>
<dbReference type="EMBL" id="JAMOIL010000014">
    <property type="protein sequence ID" value="MCM0621108.1"/>
    <property type="molecule type" value="Genomic_DNA"/>
</dbReference>
<dbReference type="RefSeq" id="WP_250827593.1">
    <property type="nucleotide sequence ID" value="NZ_JAMOIL010000014.1"/>
</dbReference>
<evidence type="ECO:0000313" key="2">
    <source>
        <dbReference type="EMBL" id="MCM0621108.1"/>
    </source>
</evidence>